<keyword evidence="2" id="KW-1185">Reference proteome</keyword>
<name>A0A2T1DVT2_9CYAN</name>
<organism evidence="1 2">
    <name type="scientific">Stenomitos frigidus ULC18</name>
    <dbReference type="NCBI Taxonomy" id="2107698"/>
    <lineage>
        <taxon>Bacteria</taxon>
        <taxon>Bacillati</taxon>
        <taxon>Cyanobacteriota</taxon>
        <taxon>Cyanophyceae</taxon>
        <taxon>Leptolyngbyales</taxon>
        <taxon>Leptolyngbyaceae</taxon>
        <taxon>Stenomitos</taxon>
    </lineage>
</organism>
<protein>
    <submittedName>
        <fullName evidence="1">Uncharacterized protein</fullName>
    </submittedName>
</protein>
<accession>A0A2T1DVT2</accession>
<dbReference type="EMBL" id="PVWK01000142">
    <property type="protein sequence ID" value="PSB24572.1"/>
    <property type="molecule type" value="Genomic_DNA"/>
</dbReference>
<reference evidence="1 2" key="2">
    <citation type="submission" date="2018-03" db="EMBL/GenBank/DDBJ databases">
        <title>The ancient ancestry and fast evolution of plastids.</title>
        <authorList>
            <person name="Moore K.R."/>
            <person name="Magnabosco C."/>
            <person name="Momper L."/>
            <person name="Gold D.A."/>
            <person name="Bosak T."/>
            <person name="Fournier G.P."/>
        </authorList>
    </citation>
    <scope>NUCLEOTIDE SEQUENCE [LARGE SCALE GENOMIC DNA]</scope>
    <source>
        <strain evidence="1 2">ULC18</strain>
    </source>
</reference>
<gene>
    <name evidence="1" type="ORF">C7B82_26480</name>
</gene>
<dbReference type="OrthoDB" id="573792at2"/>
<proteinExistence type="predicted"/>
<sequence length="70" mass="7971">MDAISPRVVYHNLRMLEHVNAATSAVYRELAQDVLADPSIDLVWRQAIANRLHEANHLLETQTVGRDDSY</sequence>
<evidence type="ECO:0000313" key="2">
    <source>
        <dbReference type="Proteomes" id="UP000239576"/>
    </source>
</evidence>
<comment type="caution">
    <text evidence="1">The sequence shown here is derived from an EMBL/GenBank/DDBJ whole genome shotgun (WGS) entry which is preliminary data.</text>
</comment>
<evidence type="ECO:0000313" key="1">
    <source>
        <dbReference type="EMBL" id="PSB24572.1"/>
    </source>
</evidence>
<dbReference type="AlphaFoldDB" id="A0A2T1DVT2"/>
<dbReference type="Proteomes" id="UP000239576">
    <property type="component" value="Unassembled WGS sequence"/>
</dbReference>
<dbReference type="RefSeq" id="WP_106259788.1">
    <property type="nucleotide sequence ID" value="NZ_CAWNSW010000105.1"/>
</dbReference>
<reference evidence="2" key="1">
    <citation type="submission" date="2018-02" db="EMBL/GenBank/DDBJ databases">
        <authorList>
            <person name="Moore K."/>
            <person name="Momper L."/>
        </authorList>
    </citation>
    <scope>NUCLEOTIDE SEQUENCE [LARGE SCALE GENOMIC DNA]</scope>
    <source>
        <strain evidence="2">ULC18</strain>
    </source>
</reference>